<keyword evidence="4" id="KW-1185">Reference proteome</keyword>
<protein>
    <submittedName>
        <fullName evidence="3">Trp biosynthesis-associated membrane protein</fullName>
    </submittedName>
</protein>
<feature type="transmembrane region" description="Helical" evidence="2">
    <location>
        <begin position="148"/>
        <end position="170"/>
    </location>
</feature>
<evidence type="ECO:0000256" key="1">
    <source>
        <dbReference type="SAM" id="MobiDB-lite"/>
    </source>
</evidence>
<feature type="transmembrane region" description="Helical" evidence="2">
    <location>
        <begin position="77"/>
        <end position="97"/>
    </location>
</feature>
<dbReference type="Pfam" id="PF09534">
    <property type="entry name" value="Trp_oprn_chp"/>
    <property type="match status" value="1"/>
</dbReference>
<feature type="region of interest" description="Disordered" evidence="1">
    <location>
        <begin position="1"/>
        <end position="23"/>
    </location>
</feature>
<comment type="caution">
    <text evidence="3">The sequence shown here is derived from an EMBL/GenBank/DDBJ whole genome shotgun (WGS) entry which is preliminary data.</text>
</comment>
<feature type="compositionally biased region" description="Low complexity" evidence="1">
    <location>
        <begin position="229"/>
        <end position="239"/>
    </location>
</feature>
<gene>
    <name evidence="3" type="ORF">ACFWGY_13045</name>
</gene>
<feature type="transmembrane region" description="Helical" evidence="2">
    <location>
        <begin position="104"/>
        <end position="123"/>
    </location>
</feature>
<dbReference type="InterPro" id="IPR019051">
    <property type="entry name" value="Trp_biosyn_TM_oprn/chp"/>
</dbReference>
<keyword evidence="2" id="KW-1133">Transmembrane helix</keyword>
<feature type="transmembrane region" description="Helical" evidence="2">
    <location>
        <begin position="32"/>
        <end position="57"/>
    </location>
</feature>
<keyword evidence="2" id="KW-0472">Membrane</keyword>
<reference evidence="3 4" key="1">
    <citation type="submission" date="2024-09" db="EMBL/GenBank/DDBJ databases">
        <title>The Natural Products Discovery Center: Release of the First 8490 Sequenced Strains for Exploring Actinobacteria Biosynthetic Diversity.</title>
        <authorList>
            <person name="Kalkreuter E."/>
            <person name="Kautsar S.A."/>
            <person name="Yang D."/>
            <person name="Bader C.D."/>
            <person name="Teijaro C.N."/>
            <person name="Fluegel L."/>
            <person name="Davis C.M."/>
            <person name="Simpson J.R."/>
            <person name="Lauterbach L."/>
            <person name="Steele A.D."/>
            <person name="Gui C."/>
            <person name="Meng S."/>
            <person name="Li G."/>
            <person name="Viehrig K."/>
            <person name="Ye F."/>
            <person name="Su P."/>
            <person name="Kiefer A.F."/>
            <person name="Nichols A."/>
            <person name="Cepeda A.J."/>
            <person name="Yan W."/>
            <person name="Fan B."/>
            <person name="Jiang Y."/>
            <person name="Adhikari A."/>
            <person name="Zheng C.-J."/>
            <person name="Schuster L."/>
            <person name="Cowan T.M."/>
            <person name="Smanski M.J."/>
            <person name="Chevrette M.G."/>
            <person name="De Carvalho L.P.S."/>
            <person name="Shen B."/>
        </authorList>
    </citation>
    <scope>NUCLEOTIDE SEQUENCE [LARGE SCALE GENOMIC DNA]</scope>
    <source>
        <strain evidence="3 4">NPDC060353</strain>
    </source>
</reference>
<organism evidence="3 4">
    <name type="scientific">Prauserella salsuginis</name>
    <dbReference type="NCBI Taxonomy" id="387889"/>
    <lineage>
        <taxon>Bacteria</taxon>
        <taxon>Bacillati</taxon>
        <taxon>Actinomycetota</taxon>
        <taxon>Actinomycetes</taxon>
        <taxon>Pseudonocardiales</taxon>
        <taxon>Pseudonocardiaceae</taxon>
        <taxon>Prauserella</taxon>
        <taxon>Prauserella salsuginis group</taxon>
    </lineage>
</organism>
<feature type="region of interest" description="Disordered" evidence="1">
    <location>
        <begin position="199"/>
        <end position="254"/>
    </location>
</feature>
<sequence length="254" mass="25493">MSDHEGGPHGAEEAPAAGGGAAGPAGQDKRSLWAVVVVLLLGSGALWGASGLVWLEVPQGRTVDGRLADDFTGGELVQWPVPIALLALAAVAATLALRGAARRALGVLLAVVGAWTVYLALAGDTRDIAWSGWAPGYEGRTAEPVWTFWGPAAAVAGGACLALAGAVLVWRGHRMARMGAKYSAPGDRGAATDPELELWDALSEGDDPTDSAAASGDPAASEHATGPDAAAGPGNEIEPGGPPGADRPRDGHPE</sequence>
<dbReference type="RefSeq" id="WP_258936096.1">
    <property type="nucleotide sequence ID" value="NZ_JANBBF010000008.1"/>
</dbReference>
<name>A0ABW6G508_9PSEU</name>
<keyword evidence="2" id="KW-0812">Transmembrane</keyword>
<accession>A0ABW6G508</accession>
<feature type="compositionally biased region" description="Low complexity" evidence="1">
    <location>
        <begin position="210"/>
        <end position="221"/>
    </location>
</feature>
<evidence type="ECO:0000313" key="4">
    <source>
        <dbReference type="Proteomes" id="UP001598673"/>
    </source>
</evidence>
<evidence type="ECO:0000313" key="3">
    <source>
        <dbReference type="EMBL" id="MFD6794261.1"/>
    </source>
</evidence>
<dbReference type="Proteomes" id="UP001598673">
    <property type="component" value="Unassembled WGS sequence"/>
</dbReference>
<evidence type="ECO:0000256" key="2">
    <source>
        <dbReference type="SAM" id="Phobius"/>
    </source>
</evidence>
<feature type="compositionally biased region" description="Acidic residues" evidence="1">
    <location>
        <begin position="199"/>
        <end position="209"/>
    </location>
</feature>
<dbReference type="EMBL" id="JBHXCV010000007">
    <property type="protein sequence ID" value="MFD6794261.1"/>
    <property type="molecule type" value="Genomic_DNA"/>
</dbReference>
<feature type="compositionally biased region" description="Basic and acidic residues" evidence="1">
    <location>
        <begin position="1"/>
        <end position="12"/>
    </location>
</feature>
<proteinExistence type="predicted"/>